<keyword evidence="3" id="KW-1185">Reference proteome</keyword>
<dbReference type="AlphaFoldDB" id="A0A197K3B0"/>
<keyword evidence="1" id="KW-0812">Transmembrane</keyword>
<organism evidence="2 3">
    <name type="scientific">Linnemannia elongata AG-77</name>
    <dbReference type="NCBI Taxonomy" id="1314771"/>
    <lineage>
        <taxon>Eukaryota</taxon>
        <taxon>Fungi</taxon>
        <taxon>Fungi incertae sedis</taxon>
        <taxon>Mucoromycota</taxon>
        <taxon>Mortierellomycotina</taxon>
        <taxon>Mortierellomycetes</taxon>
        <taxon>Mortierellales</taxon>
        <taxon>Mortierellaceae</taxon>
        <taxon>Linnemannia</taxon>
    </lineage>
</organism>
<dbReference type="EMBL" id="KV442026">
    <property type="protein sequence ID" value="OAQ32122.1"/>
    <property type="molecule type" value="Genomic_DNA"/>
</dbReference>
<protein>
    <submittedName>
        <fullName evidence="2">Uncharacterized protein</fullName>
    </submittedName>
</protein>
<evidence type="ECO:0000313" key="3">
    <source>
        <dbReference type="Proteomes" id="UP000078512"/>
    </source>
</evidence>
<reference evidence="2 3" key="1">
    <citation type="submission" date="2016-05" db="EMBL/GenBank/DDBJ databases">
        <title>Genome sequencing reveals origins of a unique bacterial endosymbiosis in the earliest lineages of terrestrial Fungi.</title>
        <authorList>
            <consortium name="DOE Joint Genome Institute"/>
            <person name="Uehling J."/>
            <person name="Gryganskyi A."/>
            <person name="Hameed K."/>
            <person name="Tschaplinski T."/>
            <person name="Misztal P."/>
            <person name="Wu S."/>
            <person name="Desiro A."/>
            <person name="Vande Pol N."/>
            <person name="Du Z.-Y."/>
            <person name="Zienkiewicz A."/>
            <person name="Zienkiewicz K."/>
            <person name="Morin E."/>
            <person name="Tisserant E."/>
            <person name="Splivallo R."/>
            <person name="Hainaut M."/>
            <person name="Henrissat B."/>
            <person name="Ohm R."/>
            <person name="Kuo A."/>
            <person name="Yan J."/>
            <person name="Lipzen A."/>
            <person name="Nolan M."/>
            <person name="Labutti K."/>
            <person name="Barry K."/>
            <person name="Goldstein A."/>
            <person name="Labbe J."/>
            <person name="Schadt C."/>
            <person name="Tuskan G."/>
            <person name="Grigoriev I."/>
            <person name="Martin F."/>
            <person name="Vilgalys R."/>
            <person name="Bonito G."/>
        </authorList>
    </citation>
    <scope>NUCLEOTIDE SEQUENCE [LARGE SCALE GENOMIC DNA]</scope>
    <source>
        <strain evidence="2 3">AG-77</strain>
    </source>
</reference>
<evidence type="ECO:0000256" key="1">
    <source>
        <dbReference type="SAM" id="Phobius"/>
    </source>
</evidence>
<feature type="transmembrane region" description="Helical" evidence="1">
    <location>
        <begin position="48"/>
        <end position="66"/>
    </location>
</feature>
<evidence type="ECO:0000313" key="2">
    <source>
        <dbReference type="EMBL" id="OAQ32122.1"/>
    </source>
</evidence>
<sequence length="75" mass="8529">MKKTLTPCILLLLLLLLLAYFSYLFCCLLPPFFLSSSFPPSPPPLFPILQFASPLCLCMRSTYVFLDTMLGLVHR</sequence>
<accession>A0A197K3B0</accession>
<keyword evidence="1" id="KW-1133">Transmembrane helix</keyword>
<dbReference type="Proteomes" id="UP000078512">
    <property type="component" value="Unassembled WGS sequence"/>
</dbReference>
<name>A0A197K3B0_9FUNG</name>
<keyword evidence="1" id="KW-0472">Membrane</keyword>
<gene>
    <name evidence="2" type="ORF">K457DRAFT_135451</name>
</gene>
<proteinExistence type="predicted"/>